<dbReference type="Proteomes" id="UP001060085">
    <property type="component" value="Linkage Group LG05"/>
</dbReference>
<proteinExistence type="predicted"/>
<keyword evidence="2" id="KW-1185">Reference proteome</keyword>
<dbReference type="EMBL" id="CM044705">
    <property type="protein sequence ID" value="KAI5663775.1"/>
    <property type="molecule type" value="Genomic_DNA"/>
</dbReference>
<gene>
    <name evidence="1" type="ORF">M9H77_23098</name>
</gene>
<comment type="caution">
    <text evidence="1">The sequence shown here is derived from an EMBL/GenBank/DDBJ whole genome shotgun (WGS) entry which is preliminary data.</text>
</comment>
<sequence>MAHHPHGWMYKEGMLMCRSSGTTKSSYSIRETIPERDSIPMINLSDSEIVEGQMAQGVELGVSIEEDPSEPEFDFGMVLKPEGVAPVDAEGMDTLAAGGLPILNDIYDTLKYEDPLRVTFVAFRLRGMAKEWWLRAFEARALKNQPST</sequence>
<evidence type="ECO:0000313" key="2">
    <source>
        <dbReference type="Proteomes" id="UP001060085"/>
    </source>
</evidence>
<protein>
    <submittedName>
        <fullName evidence="1">Uncharacterized protein</fullName>
    </submittedName>
</protein>
<accession>A0ACC0ASB8</accession>
<reference evidence="2" key="1">
    <citation type="journal article" date="2023" name="Nat. Plants">
        <title>Single-cell RNA sequencing provides a high-resolution roadmap for understanding the multicellular compartmentation of specialized metabolism.</title>
        <authorList>
            <person name="Sun S."/>
            <person name="Shen X."/>
            <person name="Li Y."/>
            <person name="Li Y."/>
            <person name="Wang S."/>
            <person name="Li R."/>
            <person name="Zhang H."/>
            <person name="Shen G."/>
            <person name="Guo B."/>
            <person name="Wei J."/>
            <person name="Xu J."/>
            <person name="St-Pierre B."/>
            <person name="Chen S."/>
            <person name="Sun C."/>
        </authorList>
    </citation>
    <scope>NUCLEOTIDE SEQUENCE [LARGE SCALE GENOMIC DNA]</scope>
</reference>
<evidence type="ECO:0000313" key="1">
    <source>
        <dbReference type="EMBL" id="KAI5663775.1"/>
    </source>
</evidence>
<name>A0ACC0ASB8_CATRO</name>
<organism evidence="1 2">
    <name type="scientific">Catharanthus roseus</name>
    <name type="common">Madagascar periwinkle</name>
    <name type="synonym">Vinca rosea</name>
    <dbReference type="NCBI Taxonomy" id="4058"/>
    <lineage>
        <taxon>Eukaryota</taxon>
        <taxon>Viridiplantae</taxon>
        <taxon>Streptophyta</taxon>
        <taxon>Embryophyta</taxon>
        <taxon>Tracheophyta</taxon>
        <taxon>Spermatophyta</taxon>
        <taxon>Magnoliopsida</taxon>
        <taxon>eudicotyledons</taxon>
        <taxon>Gunneridae</taxon>
        <taxon>Pentapetalae</taxon>
        <taxon>asterids</taxon>
        <taxon>lamiids</taxon>
        <taxon>Gentianales</taxon>
        <taxon>Apocynaceae</taxon>
        <taxon>Rauvolfioideae</taxon>
        <taxon>Vinceae</taxon>
        <taxon>Catharanthinae</taxon>
        <taxon>Catharanthus</taxon>
    </lineage>
</organism>